<evidence type="ECO:0000313" key="2">
    <source>
        <dbReference type="EnsemblProtists" id="EOD22910"/>
    </source>
</evidence>
<sequence length="94" mass="10658">MAKKATRRRPGDTADDKVDAPAASGHDKVAEPKSWLLGRTASFVRIFVFMMFLKYMQTSGRSKAVYDAYQSYSEYLLSLFPEPARPDPAVFQEF</sequence>
<dbReference type="Proteomes" id="UP000013827">
    <property type="component" value="Unassembled WGS sequence"/>
</dbReference>
<feature type="region of interest" description="Disordered" evidence="1">
    <location>
        <begin position="1"/>
        <end position="28"/>
    </location>
</feature>
<dbReference type="AlphaFoldDB" id="A0A0D3JHC5"/>
<evidence type="ECO:0000256" key="1">
    <source>
        <dbReference type="SAM" id="MobiDB-lite"/>
    </source>
</evidence>
<keyword evidence="3" id="KW-1185">Reference proteome</keyword>
<reference evidence="3" key="1">
    <citation type="journal article" date="2013" name="Nature">
        <title>Pan genome of the phytoplankton Emiliania underpins its global distribution.</title>
        <authorList>
            <person name="Read B.A."/>
            <person name="Kegel J."/>
            <person name="Klute M.J."/>
            <person name="Kuo A."/>
            <person name="Lefebvre S.C."/>
            <person name="Maumus F."/>
            <person name="Mayer C."/>
            <person name="Miller J."/>
            <person name="Monier A."/>
            <person name="Salamov A."/>
            <person name="Young J."/>
            <person name="Aguilar M."/>
            <person name="Claverie J.M."/>
            <person name="Frickenhaus S."/>
            <person name="Gonzalez K."/>
            <person name="Herman E.K."/>
            <person name="Lin Y.C."/>
            <person name="Napier J."/>
            <person name="Ogata H."/>
            <person name="Sarno A.F."/>
            <person name="Shmutz J."/>
            <person name="Schroeder D."/>
            <person name="de Vargas C."/>
            <person name="Verret F."/>
            <person name="von Dassow P."/>
            <person name="Valentin K."/>
            <person name="Van de Peer Y."/>
            <person name="Wheeler G."/>
            <person name="Dacks J.B."/>
            <person name="Delwiche C.F."/>
            <person name="Dyhrman S.T."/>
            <person name="Glockner G."/>
            <person name="John U."/>
            <person name="Richards T."/>
            <person name="Worden A.Z."/>
            <person name="Zhang X."/>
            <person name="Grigoriev I.V."/>
            <person name="Allen A.E."/>
            <person name="Bidle K."/>
            <person name="Borodovsky M."/>
            <person name="Bowler C."/>
            <person name="Brownlee C."/>
            <person name="Cock J.M."/>
            <person name="Elias M."/>
            <person name="Gladyshev V.N."/>
            <person name="Groth M."/>
            <person name="Guda C."/>
            <person name="Hadaegh A."/>
            <person name="Iglesias-Rodriguez M.D."/>
            <person name="Jenkins J."/>
            <person name="Jones B.M."/>
            <person name="Lawson T."/>
            <person name="Leese F."/>
            <person name="Lindquist E."/>
            <person name="Lobanov A."/>
            <person name="Lomsadze A."/>
            <person name="Malik S.B."/>
            <person name="Marsh M.E."/>
            <person name="Mackinder L."/>
            <person name="Mock T."/>
            <person name="Mueller-Roeber B."/>
            <person name="Pagarete A."/>
            <person name="Parker M."/>
            <person name="Probert I."/>
            <person name="Quesneville H."/>
            <person name="Raines C."/>
            <person name="Rensing S.A."/>
            <person name="Riano-Pachon D.M."/>
            <person name="Richier S."/>
            <person name="Rokitta S."/>
            <person name="Shiraiwa Y."/>
            <person name="Soanes D.M."/>
            <person name="van der Giezen M."/>
            <person name="Wahlund T.M."/>
            <person name="Williams B."/>
            <person name="Wilson W."/>
            <person name="Wolfe G."/>
            <person name="Wurch L.L."/>
        </authorList>
    </citation>
    <scope>NUCLEOTIDE SEQUENCE</scope>
</reference>
<accession>A0A0D3JHC5</accession>
<proteinExistence type="predicted"/>
<dbReference type="PaxDb" id="2903-EOD22910"/>
<name>A0A0D3JHC5_EMIH1</name>
<protein>
    <submittedName>
        <fullName evidence="2">Uncharacterized protein</fullName>
    </submittedName>
</protein>
<dbReference type="GeneID" id="17268457"/>
<organism evidence="2 3">
    <name type="scientific">Emiliania huxleyi (strain CCMP1516)</name>
    <dbReference type="NCBI Taxonomy" id="280463"/>
    <lineage>
        <taxon>Eukaryota</taxon>
        <taxon>Haptista</taxon>
        <taxon>Haptophyta</taxon>
        <taxon>Prymnesiophyceae</taxon>
        <taxon>Isochrysidales</taxon>
        <taxon>Noelaerhabdaceae</taxon>
        <taxon>Emiliania</taxon>
    </lineage>
</organism>
<dbReference type="HOGENOM" id="CLU_2390631_0_0_1"/>
<dbReference type="KEGG" id="ehx:EMIHUDRAFT_447719"/>
<dbReference type="EnsemblProtists" id="EOD22910">
    <property type="protein sequence ID" value="EOD22910"/>
    <property type="gene ID" value="EMIHUDRAFT_447719"/>
</dbReference>
<dbReference type="RefSeq" id="XP_005775339.1">
    <property type="nucleotide sequence ID" value="XM_005775282.1"/>
</dbReference>
<feature type="compositionally biased region" description="Basic and acidic residues" evidence="1">
    <location>
        <begin position="9"/>
        <end position="28"/>
    </location>
</feature>
<reference evidence="2" key="2">
    <citation type="submission" date="2024-10" db="UniProtKB">
        <authorList>
            <consortium name="EnsemblProtists"/>
        </authorList>
    </citation>
    <scope>IDENTIFICATION</scope>
</reference>
<evidence type="ECO:0000313" key="3">
    <source>
        <dbReference type="Proteomes" id="UP000013827"/>
    </source>
</evidence>